<name>A0A2V5H365_ASPV1</name>
<organism evidence="1 2">
    <name type="scientific">Aspergillus violaceofuscus (strain CBS 115571)</name>
    <dbReference type="NCBI Taxonomy" id="1450538"/>
    <lineage>
        <taxon>Eukaryota</taxon>
        <taxon>Fungi</taxon>
        <taxon>Dikarya</taxon>
        <taxon>Ascomycota</taxon>
        <taxon>Pezizomycotina</taxon>
        <taxon>Eurotiomycetes</taxon>
        <taxon>Eurotiomycetidae</taxon>
        <taxon>Eurotiales</taxon>
        <taxon>Aspergillaceae</taxon>
        <taxon>Aspergillus</taxon>
    </lineage>
</organism>
<dbReference type="Proteomes" id="UP000249829">
    <property type="component" value="Unassembled WGS sequence"/>
</dbReference>
<dbReference type="AlphaFoldDB" id="A0A2V5H365"/>
<keyword evidence="2" id="KW-1185">Reference proteome</keyword>
<protein>
    <submittedName>
        <fullName evidence="1">Uncharacterized protein</fullName>
    </submittedName>
</protein>
<proteinExistence type="predicted"/>
<evidence type="ECO:0000313" key="1">
    <source>
        <dbReference type="EMBL" id="PYI18405.1"/>
    </source>
</evidence>
<sequence>MAPALRMTRSIKEKLPVFFCMFLRPLFEVGVSCPGGEREDGGGSNRVVGFILLSFWRYFDEFGEALHSTHISLHATNG</sequence>
<accession>A0A2V5H365</accession>
<reference evidence="1 2" key="1">
    <citation type="submission" date="2018-02" db="EMBL/GenBank/DDBJ databases">
        <title>The genomes of Aspergillus section Nigri reveals drivers in fungal speciation.</title>
        <authorList>
            <consortium name="DOE Joint Genome Institute"/>
            <person name="Vesth T.C."/>
            <person name="Nybo J."/>
            <person name="Theobald S."/>
            <person name="Brandl J."/>
            <person name="Frisvad J.C."/>
            <person name="Nielsen K.F."/>
            <person name="Lyhne E.K."/>
            <person name="Kogle M.E."/>
            <person name="Kuo A."/>
            <person name="Riley R."/>
            <person name="Clum A."/>
            <person name="Nolan M."/>
            <person name="Lipzen A."/>
            <person name="Salamov A."/>
            <person name="Henrissat B."/>
            <person name="Wiebenga A."/>
            <person name="De vries R.P."/>
            <person name="Grigoriev I.V."/>
            <person name="Mortensen U.H."/>
            <person name="Andersen M.R."/>
            <person name="Baker S.E."/>
        </authorList>
    </citation>
    <scope>NUCLEOTIDE SEQUENCE [LARGE SCALE GENOMIC DNA]</scope>
    <source>
        <strain evidence="1 2">CBS 115571</strain>
    </source>
</reference>
<dbReference type="EMBL" id="KZ825145">
    <property type="protein sequence ID" value="PYI18405.1"/>
    <property type="molecule type" value="Genomic_DNA"/>
</dbReference>
<evidence type="ECO:0000313" key="2">
    <source>
        <dbReference type="Proteomes" id="UP000249829"/>
    </source>
</evidence>
<gene>
    <name evidence="1" type="ORF">BO99DRAFT_169174</name>
</gene>